<evidence type="ECO:0000313" key="1">
    <source>
        <dbReference type="EMBL" id="KAK7505572.1"/>
    </source>
</evidence>
<proteinExistence type="predicted"/>
<organism evidence="1 2">
    <name type="scientific">Batillaria attramentaria</name>
    <dbReference type="NCBI Taxonomy" id="370345"/>
    <lineage>
        <taxon>Eukaryota</taxon>
        <taxon>Metazoa</taxon>
        <taxon>Spiralia</taxon>
        <taxon>Lophotrochozoa</taxon>
        <taxon>Mollusca</taxon>
        <taxon>Gastropoda</taxon>
        <taxon>Caenogastropoda</taxon>
        <taxon>Sorbeoconcha</taxon>
        <taxon>Cerithioidea</taxon>
        <taxon>Batillariidae</taxon>
        <taxon>Batillaria</taxon>
    </lineage>
</organism>
<accession>A0ABD0M306</accession>
<evidence type="ECO:0000313" key="2">
    <source>
        <dbReference type="Proteomes" id="UP001519460"/>
    </source>
</evidence>
<reference evidence="1 2" key="1">
    <citation type="journal article" date="2023" name="Sci. Data">
        <title>Genome assembly of the Korean intertidal mud-creeper Batillaria attramentaria.</title>
        <authorList>
            <person name="Patra A.K."/>
            <person name="Ho P.T."/>
            <person name="Jun S."/>
            <person name="Lee S.J."/>
            <person name="Kim Y."/>
            <person name="Won Y.J."/>
        </authorList>
    </citation>
    <scope>NUCLEOTIDE SEQUENCE [LARGE SCALE GENOMIC DNA]</scope>
    <source>
        <strain evidence="1">Wonlab-2016</strain>
    </source>
</reference>
<dbReference type="AlphaFoldDB" id="A0ABD0M306"/>
<protein>
    <submittedName>
        <fullName evidence="1">Uncharacterized protein</fullName>
    </submittedName>
</protein>
<keyword evidence="2" id="KW-1185">Reference proteome</keyword>
<dbReference type="Proteomes" id="UP001519460">
    <property type="component" value="Unassembled WGS sequence"/>
</dbReference>
<name>A0ABD0M306_9CAEN</name>
<sequence>MSLATLYDVAPNHQPVTNKGASVRLIGSYNVTSGTVRNVLCRPKPSAGDQCTLSQEAVYASCNVAGDSVRHLR</sequence>
<gene>
    <name evidence="1" type="ORF">BaRGS_00003317</name>
</gene>
<dbReference type="EMBL" id="JACVVK020000010">
    <property type="protein sequence ID" value="KAK7505572.1"/>
    <property type="molecule type" value="Genomic_DNA"/>
</dbReference>
<comment type="caution">
    <text evidence="1">The sequence shown here is derived from an EMBL/GenBank/DDBJ whole genome shotgun (WGS) entry which is preliminary data.</text>
</comment>